<proteinExistence type="predicted"/>
<dbReference type="GO" id="GO:0005524">
    <property type="term" value="F:ATP binding"/>
    <property type="evidence" value="ECO:0007669"/>
    <property type="project" value="UniProtKB-KW"/>
</dbReference>
<dbReference type="RefSeq" id="WP_212532769.1">
    <property type="nucleotide sequence ID" value="NZ_JAGSOG010000277.1"/>
</dbReference>
<dbReference type="EMBL" id="JAGSOG010000277">
    <property type="protein sequence ID" value="MBR7838310.1"/>
    <property type="molecule type" value="Genomic_DNA"/>
</dbReference>
<dbReference type="InterPro" id="IPR029000">
    <property type="entry name" value="Cyclophilin-like_dom_sf"/>
</dbReference>
<dbReference type="Gene3D" id="2.40.100.10">
    <property type="entry name" value="Cyclophilin-like"/>
    <property type="match status" value="1"/>
</dbReference>
<evidence type="ECO:0000256" key="1">
    <source>
        <dbReference type="ARBA" id="ARBA00022741"/>
    </source>
</evidence>
<dbReference type="InterPro" id="IPR052708">
    <property type="entry name" value="PxpC"/>
</dbReference>
<evidence type="ECO:0000259" key="4">
    <source>
        <dbReference type="SMART" id="SM00797"/>
    </source>
</evidence>
<feature type="domain" description="Carboxyltransferase" evidence="4">
    <location>
        <begin position="25"/>
        <end position="289"/>
    </location>
</feature>
<keyword evidence="2" id="KW-0378">Hydrolase</keyword>
<keyword evidence="6" id="KW-1185">Reference proteome</keyword>
<reference evidence="5" key="1">
    <citation type="submission" date="2021-04" db="EMBL/GenBank/DDBJ databases">
        <title>Genome based classification of Actinospica acidithermotolerans sp. nov., an actinobacterium isolated from an Indonesian hot spring.</title>
        <authorList>
            <person name="Kusuma A.B."/>
            <person name="Putra K.E."/>
            <person name="Nafisah S."/>
            <person name="Loh J."/>
            <person name="Nouioui I."/>
            <person name="Goodfellow M."/>
        </authorList>
    </citation>
    <scope>NUCLEOTIDE SEQUENCE</scope>
    <source>
        <strain evidence="5">CSCA 57</strain>
    </source>
</reference>
<dbReference type="SMART" id="SM00797">
    <property type="entry name" value="AHS2"/>
    <property type="match status" value="1"/>
</dbReference>
<sequence length="289" mass="29499">MSALEVLAPGPLATVQDLGRPGLAALGVGASGAADRASLRLANRLVGNAEDAAGVELTFGGLRARATGFATVALTGAPCPASAGGRAVGMNAPIPMRPGDVLVIGAPTQGARTYLAVRGGIDVPPVLGARSTDVLSGLGPEFVQEGTVLPIGREPAGFPTVDQAPVRRVAGEVTLRVIPGPRADWFAPDALGVLCGEPYHVTSESNRVGARLEGPELRRAGPAELQPEGMVRGALQVPPHGRPVLLLADHPVTGGYPIIAVVVDEDVDLAAQLRPGEPVRFRIDGPRPT</sequence>
<dbReference type="PANTHER" id="PTHR43309:SF3">
    <property type="entry name" value="5-OXOPROLINASE SUBUNIT C"/>
    <property type="match status" value="1"/>
</dbReference>
<name>A0A941EU00_9ACTN</name>
<protein>
    <submittedName>
        <fullName evidence="5">Biotin-dependent carboxyltransferase family protein</fullName>
    </submittedName>
</protein>
<dbReference type="Proteomes" id="UP000675781">
    <property type="component" value="Unassembled WGS sequence"/>
</dbReference>
<evidence type="ECO:0000313" key="6">
    <source>
        <dbReference type="Proteomes" id="UP000675781"/>
    </source>
</evidence>
<dbReference type="NCBIfam" id="TIGR00724">
    <property type="entry name" value="urea_amlyse_rel"/>
    <property type="match status" value="1"/>
</dbReference>
<evidence type="ECO:0000256" key="2">
    <source>
        <dbReference type="ARBA" id="ARBA00022801"/>
    </source>
</evidence>
<gene>
    <name evidence="5" type="ORF">KDL01_33885</name>
</gene>
<dbReference type="PANTHER" id="PTHR43309">
    <property type="entry name" value="5-OXOPROLINASE SUBUNIT C"/>
    <property type="match status" value="1"/>
</dbReference>
<dbReference type="InterPro" id="IPR003778">
    <property type="entry name" value="CT_A_B"/>
</dbReference>
<evidence type="ECO:0000256" key="3">
    <source>
        <dbReference type="ARBA" id="ARBA00022840"/>
    </source>
</evidence>
<dbReference type="SUPFAM" id="SSF50891">
    <property type="entry name" value="Cyclophilin-like"/>
    <property type="match status" value="1"/>
</dbReference>
<organism evidence="5 6">
    <name type="scientific">Actinospica durhamensis</name>
    <dbReference type="NCBI Taxonomy" id="1508375"/>
    <lineage>
        <taxon>Bacteria</taxon>
        <taxon>Bacillati</taxon>
        <taxon>Actinomycetota</taxon>
        <taxon>Actinomycetes</taxon>
        <taxon>Catenulisporales</taxon>
        <taxon>Actinospicaceae</taxon>
        <taxon>Actinospica</taxon>
    </lineage>
</organism>
<dbReference type="GO" id="GO:0016787">
    <property type="term" value="F:hydrolase activity"/>
    <property type="evidence" value="ECO:0007669"/>
    <property type="project" value="UniProtKB-KW"/>
</dbReference>
<keyword evidence="3" id="KW-0067">ATP-binding</keyword>
<dbReference type="Pfam" id="PF02626">
    <property type="entry name" value="CT_A_B"/>
    <property type="match status" value="1"/>
</dbReference>
<accession>A0A941EU00</accession>
<keyword evidence="1" id="KW-0547">Nucleotide-binding</keyword>
<comment type="caution">
    <text evidence="5">The sequence shown here is derived from an EMBL/GenBank/DDBJ whole genome shotgun (WGS) entry which is preliminary data.</text>
</comment>
<dbReference type="AlphaFoldDB" id="A0A941EU00"/>
<evidence type="ECO:0000313" key="5">
    <source>
        <dbReference type="EMBL" id="MBR7838310.1"/>
    </source>
</evidence>